<name>A0A0B6RQP5_BURPL</name>
<evidence type="ECO:0000313" key="1">
    <source>
        <dbReference type="EMBL" id="AJK47672.1"/>
    </source>
</evidence>
<organism evidence="1 2">
    <name type="scientific">Burkholderia plantarii</name>
    <dbReference type="NCBI Taxonomy" id="41899"/>
    <lineage>
        <taxon>Bacteria</taxon>
        <taxon>Pseudomonadati</taxon>
        <taxon>Pseudomonadota</taxon>
        <taxon>Betaproteobacteria</taxon>
        <taxon>Burkholderiales</taxon>
        <taxon>Burkholderiaceae</taxon>
        <taxon>Burkholderia</taxon>
    </lineage>
</organism>
<dbReference type="KEGG" id="bgp:BGL_1c31970"/>
<accession>A0A0B6RQP5</accession>
<sequence length="62" mass="6861">MVSRRATASPCHDKRGARRIEGVALPAFLLHEDGSDDEIGRERRAARAMITPVTPAIHEDPR</sequence>
<proteinExistence type="predicted"/>
<dbReference type="HOGENOM" id="CLU_2895279_0_0_4"/>
<dbReference type="EMBL" id="CP002580">
    <property type="protein sequence ID" value="AJK47672.1"/>
    <property type="molecule type" value="Genomic_DNA"/>
</dbReference>
<reference evidence="1 2" key="2">
    <citation type="journal article" date="2016" name="Appl. Microbiol. Biotechnol.">
        <title>Mutations improving production and secretion of extracellular lipase by Burkholderia glumae PG1.</title>
        <authorList>
            <person name="Knapp A."/>
            <person name="Voget S."/>
            <person name="Gao R."/>
            <person name="Zaburannyi N."/>
            <person name="Krysciak D."/>
            <person name="Breuer M."/>
            <person name="Hauer B."/>
            <person name="Streit W.R."/>
            <person name="Muller R."/>
            <person name="Daniel R."/>
            <person name="Jaeger K.E."/>
        </authorList>
    </citation>
    <scope>NUCLEOTIDE SEQUENCE [LARGE SCALE GENOMIC DNA]</scope>
    <source>
        <strain evidence="1 2">PG1</strain>
    </source>
</reference>
<gene>
    <name evidence="1" type="ORF">BGL_1c31970</name>
</gene>
<protein>
    <submittedName>
        <fullName evidence="1">Uncharacterized protein</fullName>
    </submittedName>
</protein>
<keyword evidence="2" id="KW-1185">Reference proteome</keyword>
<dbReference type="AlphaFoldDB" id="A0A0B6RQP5"/>
<evidence type="ECO:0000313" key="2">
    <source>
        <dbReference type="Proteomes" id="UP000031838"/>
    </source>
</evidence>
<dbReference type="Proteomes" id="UP000031838">
    <property type="component" value="Chromosome 1"/>
</dbReference>
<reference evidence="2" key="1">
    <citation type="submission" date="2011-03" db="EMBL/GenBank/DDBJ databases">
        <authorList>
            <person name="Voget S."/>
            <person name="Streit W.R."/>
            <person name="Jaeger K.E."/>
            <person name="Daniel R."/>
        </authorList>
    </citation>
    <scope>NUCLEOTIDE SEQUENCE [LARGE SCALE GENOMIC DNA]</scope>
    <source>
        <strain evidence="2">PG1</strain>
    </source>
</reference>